<dbReference type="Proteomes" id="UP000826254">
    <property type="component" value="Plasmid unnamed2"/>
</dbReference>
<gene>
    <name evidence="4" type="ORF">K6T50_18580</name>
</gene>
<accession>A0A8T8WI64</accession>
<dbReference type="PANTHER" id="PTHR34236:SF1">
    <property type="entry name" value="DIMETHYL SULFOXIDE REDUCTASE TRANSCRIPTIONAL ACTIVATOR"/>
    <property type="match status" value="1"/>
</dbReference>
<dbReference type="InterPro" id="IPR013324">
    <property type="entry name" value="RNA_pol_sigma_r3/r4-like"/>
</dbReference>
<dbReference type="PANTHER" id="PTHR34236">
    <property type="entry name" value="DIMETHYL SULFOXIDE REDUCTASE TRANSCRIPTIONAL ACTIVATOR"/>
    <property type="match status" value="1"/>
</dbReference>
<evidence type="ECO:0000256" key="1">
    <source>
        <dbReference type="ARBA" id="ARBA00023015"/>
    </source>
</evidence>
<evidence type="ECO:0000259" key="3">
    <source>
        <dbReference type="Pfam" id="PF04967"/>
    </source>
</evidence>
<sequence length="236" mass="26868">MLTAKVCVRYEGDWTAKLAAHDVFGEFIASTFRDRRYVGIMAVECNADEVDTVLDVIGSHRFIDELEVVEEFEADGRDRISMTLFLEGGLTEFTPLQTLLYEGFLPIGPTKLENGRECFDLLLHDRDELSKAIELLEEFGNVTLDRISEEFRREVVPSRAGWQALLASIPPRRREVLNLALEEGYFEIPRQVTLEELADEMGITKTTASTHLRKAERQLVEFLLPYINLAAEEGEP</sequence>
<evidence type="ECO:0000256" key="2">
    <source>
        <dbReference type="ARBA" id="ARBA00023163"/>
    </source>
</evidence>
<dbReference type="RefSeq" id="WP_222609321.1">
    <property type="nucleotide sequence ID" value="NZ_CP081960.1"/>
</dbReference>
<dbReference type="Pfam" id="PF04967">
    <property type="entry name" value="HTH_10"/>
    <property type="match status" value="1"/>
</dbReference>
<dbReference type="SUPFAM" id="SSF88659">
    <property type="entry name" value="Sigma3 and sigma4 domains of RNA polymerase sigma factors"/>
    <property type="match status" value="1"/>
</dbReference>
<protein>
    <submittedName>
        <fullName evidence="4">Helix-turn-helix domain-containing protein</fullName>
    </submittedName>
</protein>
<dbReference type="KEGG" id="hmp:K6T50_18580"/>
<keyword evidence="2" id="KW-0804">Transcription</keyword>
<dbReference type="AlphaFoldDB" id="A0A8T8WI64"/>
<dbReference type="Gene3D" id="1.10.10.10">
    <property type="entry name" value="Winged helix-like DNA-binding domain superfamily/Winged helix DNA-binding domain"/>
    <property type="match status" value="1"/>
</dbReference>
<dbReference type="InterPro" id="IPR007050">
    <property type="entry name" value="HTH_bacterioopsin"/>
</dbReference>
<organism evidence="4 5">
    <name type="scientific">Halobaculum magnesiiphilum</name>
    <dbReference type="NCBI Taxonomy" id="1017351"/>
    <lineage>
        <taxon>Archaea</taxon>
        <taxon>Methanobacteriati</taxon>
        <taxon>Methanobacteriota</taxon>
        <taxon>Stenosarchaea group</taxon>
        <taxon>Halobacteria</taxon>
        <taxon>Halobacteriales</taxon>
        <taxon>Haloferacaceae</taxon>
        <taxon>Halobaculum</taxon>
    </lineage>
</organism>
<keyword evidence="5" id="KW-1185">Reference proteome</keyword>
<evidence type="ECO:0000313" key="5">
    <source>
        <dbReference type="Proteomes" id="UP000826254"/>
    </source>
</evidence>
<dbReference type="GeneID" id="67180192"/>
<evidence type="ECO:0000313" key="4">
    <source>
        <dbReference type="EMBL" id="QZP39572.1"/>
    </source>
</evidence>
<feature type="domain" description="HTH bat-type" evidence="3">
    <location>
        <begin position="172"/>
        <end position="221"/>
    </location>
</feature>
<keyword evidence="1" id="KW-0805">Transcription regulation</keyword>
<keyword evidence="4" id="KW-0614">Plasmid</keyword>
<dbReference type="EMBL" id="CP081960">
    <property type="protein sequence ID" value="QZP39572.1"/>
    <property type="molecule type" value="Genomic_DNA"/>
</dbReference>
<name>A0A8T8WI64_9EURY</name>
<reference evidence="4 5" key="1">
    <citation type="journal article" date="2021" name="Int. J. Syst. Evol. Microbiol.">
        <title>Halobaculum halophilum sp. nov. and Halobaculum salinum sp. nov., isolated from salt lake and saline soil.</title>
        <authorList>
            <person name="Cui H.L."/>
            <person name="Shi X.W."/>
            <person name="Yin X.M."/>
            <person name="Yang X.Y."/>
            <person name="Hou J."/>
            <person name="Zhu L."/>
        </authorList>
    </citation>
    <scope>NUCLEOTIDE SEQUENCE [LARGE SCALE GENOMIC DNA]</scope>
    <source>
        <strain evidence="4 5">NBRC 109044</strain>
    </source>
</reference>
<proteinExistence type="predicted"/>
<dbReference type="InterPro" id="IPR036388">
    <property type="entry name" value="WH-like_DNA-bd_sf"/>
</dbReference>
<geneLocation type="plasmid" evidence="4 5">
    <name>unnamed2</name>
</geneLocation>